<evidence type="ECO:0000313" key="1">
    <source>
        <dbReference type="EMBL" id="QHS63647.1"/>
    </source>
</evidence>
<gene>
    <name evidence="1" type="ORF">GWR21_29920</name>
</gene>
<keyword evidence="2" id="KW-1185">Reference proteome</keyword>
<sequence length="110" mass="12514">MRSTRHTFIQKLTAFLFMAALVYVQGVKAFHRHDTISVKCKTATSTPALHHTHDCTICDYNLSKDAVVPLIPAIQEPAFYYITEDTPYLYIPSQLFKDTQPDRGPPTSRN</sequence>
<dbReference type="KEGG" id="chih:GWR21_29920"/>
<organism evidence="1 2">
    <name type="scientific">Chitinophaga agri</name>
    <dbReference type="NCBI Taxonomy" id="2703787"/>
    <lineage>
        <taxon>Bacteria</taxon>
        <taxon>Pseudomonadati</taxon>
        <taxon>Bacteroidota</taxon>
        <taxon>Chitinophagia</taxon>
        <taxon>Chitinophagales</taxon>
        <taxon>Chitinophagaceae</taxon>
        <taxon>Chitinophaga</taxon>
    </lineage>
</organism>
<dbReference type="Proteomes" id="UP000476411">
    <property type="component" value="Chromosome"/>
</dbReference>
<evidence type="ECO:0000313" key="2">
    <source>
        <dbReference type="Proteomes" id="UP000476411"/>
    </source>
</evidence>
<accession>A0A6B9ZNU0</accession>
<evidence type="ECO:0008006" key="3">
    <source>
        <dbReference type="Google" id="ProtNLM"/>
    </source>
</evidence>
<protein>
    <recommendedName>
        <fullName evidence="3">DUF2946 domain-containing protein</fullName>
    </recommendedName>
</protein>
<dbReference type="AlphaFoldDB" id="A0A6B9ZNU0"/>
<proteinExistence type="predicted"/>
<reference evidence="1 2" key="1">
    <citation type="submission" date="2020-01" db="EMBL/GenBank/DDBJ databases">
        <title>Complete genome sequence of Chitinophaga sp. H33E-04 isolated from quinoa roots.</title>
        <authorList>
            <person name="Weon H.-Y."/>
            <person name="Lee S.A."/>
        </authorList>
    </citation>
    <scope>NUCLEOTIDE SEQUENCE [LARGE SCALE GENOMIC DNA]</scope>
    <source>
        <strain evidence="1 2">H33E-04</strain>
    </source>
</reference>
<dbReference type="EMBL" id="CP048113">
    <property type="protein sequence ID" value="QHS63647.1"/>
    <property type="molecule type" value="Genomic_DNA"/>
</dbReference>
<dbReference type="RefSeq" id="WP_162335363.1">
    <property type="nucleotide sequence ID" value="NZ_CP048113.1"/>
</dbReference>
<name>A0A6B9ZNU0_9BACT</name>